<dbReference type="GO" id="GO:0016787">
    <property type="term" value="F:hydrolase activity"/>
    <property type="evidence" value="ECO:0007669"/>
    <property type="project" value="UniProtKB-ARBA"/>
</dbReference>
<proteinExistence type="predicted"/>
<evidence type="ECO:0000313" key="2">
    <source>
        <dbReference type="Proteomes" id="UP000184231"/>
    </source>
</evidence>
<dbReference type="PROSITE" id="PS51257">
    <property type="entry name" value="PROKAR_LIPOPROTEIN"/>
    <property type="match status" value="1"/>
</dbReference>
<name>A0A1M6C094_9FLAO</name>
<accession>A0A1M6C094</accession>
<dbReference type="InterPro" id="IPR002591">
    <property type="entry name" value="Phosphodiest/P_Trfase"/>
</dbReference>
<dbReference type="SUPFAM" id="SSF53649">
    <property type="entry name" value="Alkaline phosphatase-like"/>
    <property type="match status" value="1"/>
</dbReference>
<dbReference type="STRING" id="558155.SAMN04487911_10335"/>
<sequence>MKKNIKNVTNVLSLFCLLLLSSCSDRPDEIKLKAISNRIVIIGLDGFSVQGYKTAETPNLDRLFQDGVLSLTTRNVMPSVTLPNWTSHLTGSGPEQHGVLNNGWRLDNIKLPAIEKDQDGYYPSVFKLLKDSIPGMQTAFYYNWKELINSMNPKYFDEYGFEENDGYLKNYSKAFKFIKENKDKPTLVFLYSVHTDHAGHDYGWMSPEYINSIEEVDVQIGKFMDKMEEEGLYDETNFMFFTDHGGDPAKGHGGLTQQELEVPWAITGPGIRKGKLTEPNNSVNTATTIAHMFGIENIPLSWTGEVPMSIFERTEE</sequence>
<organism evidence="1 2">
    <name type="scientific">Arenibacter nanhaiticus</name>
    <dbReference type="NCBI Taxonomy" id="558155"/>
    <lineage>
        <taxon>Bacteria</taxon>
        <taxon>Pseudomonadati</taxon>
        <taxon>Bacteroidota</taxon>
        <taxon>Flavobacteriia</taxon>
        <taxon>Flavobacteriales</taxon>
        <taxon>Flavobacteriaceae</taxon>
        <taxon>Arenibacter</taxon>
    </lineage>
</organism>
<evidence type="ECO:0000313" key="1">
    <source>
        <dbReference type="EMBL" id="SHI54291.1"/>
    </source>
</evidence>
<gene>
    <name evidence="1" type="ORF">SAMN04487911_10335</name>
</gene>
<dbReference type="Gene3D" id="3.40.720.10">
    <property type="entry name" value="Alkaline Phosphatase, subunit A"/>
    <property type="match status" value="1"/>
</dbReference>
<keyword evidence="2" id="KW-1185">Reference proteome</keyword>
<dbReference type="OrthoDB" id="279982at2"/>
<dbReference type="PANTHER" id="PTHR10151:SF120">
    <property type="entry name" value="BIS(5'-ADENOSYL)-TRIPHOSPHATASE"/>
    <property type="match status" value="1"/>
</dbReference>
<reference evidence="1 2" key="1">
    <citation type="submission" date="2016-11" db="EMBL/GenBank/DDBJ databases">
        <authorList>
            <person name="Jaros S."/>
            <person name="Januszkiewicz K."/>
            <person name="Wedrychowicz H."/>
        </authorList>
    </citation>
    <scope>NUCLEOTIDE SEQUENCE [LARGE SCALE GENOMIC DNA]</scope>
    <source>
        <strain evidence="1 2">CGMCC 1.8863</strain>
    </source>
</reference>
<dbReference type="InterPro" id="IPR017850">
    <property type="entry name" value="Alkaline_phosphatase_core_sf"/>
</dbReference>
<dbReference type="RefSeq" id="WP_072763116.1">
    <property type="nucleotide sequence ID" value="NZ_FQYX01000003.1"/>
</dbReference>
<dbReference type="Proteomes" id="UP000184231">
    <property type="component" value="Unassembled WGS sequence"/>
</dbReference>
<dbReference type="PANTHER" id="PTHR10151">
    <property type="entry name" value="ECTONUCLEOTIDE PYROPHOSPHATASE/PHOSPHODIESTERASE"/>
    <property type="match status" value="1"/>
</dbReference>
<protein>
    <submittedName>
        <fullName evidence="1">Type I phosphodiesterase / nucleotide pyrophosphatase</fullName>
    </submittedName>
</protein>
<dbReference type="Pfam" id="PF01663">
    <property type="entry name" value="Phosphodiest"/>
    <property type="match status" value="1"/>
</dbReference>
<dbReference type="AlphaFoldDB" id="A0A1M6C094"/>
<dbReference type="EMBL" id="FQYX01000003">
    <property type="protein sequence ID" value="SHI54291.1"/>
    <property type="molecule type" value="Genomic_DNA"/>
</dbReference>